<dbReference type="HOGENOM" id="CLU_067506_1_1_9"/>
<proteinExistence type="predicted"/>
<accession>A0A060LSB2</accession>
<evidence type="ECO:0000313" key="2">
    <source>
        <dbReference type="Proteomes" id="UP000027142"/>
    </source>
</evidence>
<protein>
    <recommendedName>
        <fullName evidence="3">YqcI/YcgG family protein</fullName>
    </recommendedName>
</protein>
<keyword evidence="2" id="KW-1185">Reference proteome</keyword>
<dbReference type="AlphaFoldDB" id="A0A060LSB2"/>
<sequence>MKASRLLTTEEMRSDAVPTWVNKSYEQYSHVVTDQTFPCFFGQKGERKGELRYSFLSHADWTSLPSTLRAFQSLMAKRPLIRRGLFVFIEPEEQEQTLDYYRRYFWDILQYLNDKDESVWPTHTPSDPNHHLWSFCFNGQSMFAFANTPAYKQRITRDLGQSMVIGFQPREIFQGLEGTEPKGHNSREAVRKRVEAWDQIPKHPDISHYGDVEHREWKQFFIGDDCVPITGACPFHAKND</sequence>
<dbReference type="eggNOG" id="COG3403">
    <property type="taxonomic scope" value="Bacteria"/>
</dbReference>
<evidence type="ECO:0008006" key="3">
    <source>
        <dbReference type="Google" id="ProtNLM"/>
    </source>
</evidence>
<dbReference type="RefSeq" id="WP_038479104.1">
    <property type="nucleotide sequence ID" value="NZ_CP003923.1"/>
</dbReference>
<dbReference type="Pfam" id="PF08892">
    <property type="entry name" value="YqcI_YcgG"/>
    <property type="match status" value="1"/>
</dbReference>
<gene>
    <name evidence="1" type="ORF">BleG1_1558</name>
</gene>
<dbReference type="PANTHER" id="PTHR40045:SF1">
    <property type="entry name" value="YQCI_YCGG FAMILY PROTEIN"/>
    <property type="match status" value="1"/>
</dbReference>
<evidence type="ECO:0000313" key="1">
    <source>
        <dbReference type="EMBL" id="AIC94136.1"/>
    </source>
</evidence>
<dbReference type="EMBL" id="CP003923">
    <property type="protein sequence ID" value="AIC94136.1"/>
    <property type="molecule type" value="Genomic_DNA"/>
</dbReference>
<dbReference type="PATRIC" id="fig|1246626.3.peg.1545"/>
<dbReference type="KEGG" id="ble:BleG1_1558"/>
<name>A0A060LSB2_9BACI</name>
<dbReference type="Proteomes" id="UP000027142">
    <property type="component" value="Chromosome"/>
</dbReference>
<dbReference type="STRING" id="1246626.BleG1_1558"/>
<reference evidence="1 2" key="1">
    <citation type="journal article" date="2014" name="Gene">
        <title>A comparative genomic analysis of the alkalitolerant soil bacterium Bacillus lehensis G1.</title>
        <authorList>
            <person name="Noor Y.M."/>
            <person name="Samsulrizal N.H."/>
            <person name="Jema'on N.A."/>
            <person name="Low K.O."/>
            <person name="Ramli A.N."/>
            <person name="Alias N.I."/>
            <person name="Damis S.I."/>
            <person name="Fuzi S.F."/>
            <person name="Isa M.N."/>
            <person name="Murad A.M."/>
            <person name="Raih M.F."/>
            <person name="Bakar F.D."/>
            <person name="Najimudin N."/>
            <person name="Mahadi N.M."/>
            <person name="Illias R.M."/>
        </authorList>
    </citation>
    <scope>NUCLEOTIDE SEQUENCE [LARGE SCALE GENOMIC DNA]</scope>
    <source>
        <strain evidence="1 2">G1</strain>
    </source>
</reference>
<dbReference type="PANTHER" id="PTHR40045">
    <property type="entry name" value="YCGG FAMILY PROTEIN"/>
    <property type="match status" value="1"/>
</dbReference>
<organism evidence="1 2">
    <name type="scientific">Shouchella lehensis G1</name>
    <dbReference type="NCBI Taxonomy" id="1246626"/>
    <lineage>
        <taxon>Bacteria</taxon>
        <taxon>Bacillati</taxon>
        <taxon>Bacillota</taxon>
        <taxon>Bacilli</taxon>
        <taxon>Bacillales</taxon>
        <taxon>Bacillaceae</taxon>
        <taxon>Shouchella</taxon>
    </lineage>
</organism>
<dbReference type="InterPro" id="IPR014988">
    <property type="entry name" value="Uncharacterised_YqcI/YcgG"/>
</dbReference>
<dbReference type="OrthoDB" id="112290at2"/>